<dbReference type="SUPFAM" id="SSF53067">
    <property type="entry name" value="Actin-like ATPase domain"/>
    <property type="match status" value="1"/>
</dbReference>
<evidence type="ECO:0000313" key="3">
    <source>
        <dbReference type="Proteomes" id="UP001299220"/>
    </source>
</evidence>
<organism evidence="2 3">
    <name type="scientific">Anaeromassilibacillus senegalensis</name>
    <dbReference type="NCBI Taxonomy" id="1673717"/>
    <lineage>
        <taxon>Bacteria</taxon>
        <taxon>Bacillati</taxon>
        <taxon>Bacillota</taxon>
        <taxon>Clostridia</taxon>
        <taxon>Eubacteriales</taxon>
        <taxon>Acutalibacteraceae</taxon>
        <taxon>Anaeromassilibacillus</taxon>
    </lineage>
</organism>
<dbReference type="PANTHER" id="PTHR42895">
    <property type="entry name" value="IRON-SULFUR CLUSTER-BINDING PROTEIN-RELATED"/>
    <property type="match status" value="1"/>
</dbReference>
<dbReference type="Gene3D" id="3.10.20.30">
    <property type="match status" value="1"/>
</dbReference>
<dbReference type="InterPro" id="IPR052911">
    <property type="entry name" value="Corrinoid_activation_enz"/>
</dbReference>
<evidence type="ECO:0000313" key="2">
    <source>
        <dbReference type="EMBL" id="MCF2652469.1"/>
    </source>
</evidence>
<protein>
    <submittedName>
        <fullName evidence="2">DUF4445 domain-containing protein</fullName>
    </submittedName>
</protein>
<dbReference type="PANTHER" id="PTHR42895:SF1">
    <property type="entry name" value="IRON-SULFUR CLUSTER PROTEIN"/>
    <property type="match status" value="1"/>
</dbReference>
<proteinExistence type="predicted"/>
<dbReference type="Pfam" id="PF00111">
    <property type="entry name" value="Fer2"/>
    <property type="match status" value="1"/>
</dbReference>
<dbReference type="CDD" id="cd00207">
    <property type="entry name" value="fer2"/>
    <property type="match status" value="1"/>
</dbReference>
<dbReference type="Pfam" id="PF17651">
    <property type="entry name" value="Raco_middle"/>
    <property type="match status" value="1"/>
</dbReference>
<dbReference type="InterPro" id="IPR041414">
    <property type="entry name" value="Raco-like_middle"/>
</dbReference>
<keyword evidence="3" id="KW-1185">Reference proteome</keyword>
<dbReference type="InterPro" id="IPR012675">
    <property type="entry name" value="Beta-grasp_dom_sf"/>
</dbReference>
<dbReference type="InterPro" id="IPR001041">
    <property type="entry name" value="2Fe-2S_ferredoxin-type"/>
</dbReference>
<dbReference type="Pfam" id="PF14574">
    <property type="entry name" value="RACo_C_ter"/>
    <property type="match status" value="1"/>
</dbReference>
<dbReference type="PROSITE" id="PS51085">
    <property type="entry name" value="2FE2S_FER_2"/>
    <property type="match status" value="1"/>
</dbReference>
<feature type="domain" description="2Fe-2S ferredoxin-type" evidence="1">
    <location>
        <begin position="2"/>
        <end position="87"/>
    </location>
</feature>
<dbReference type="EMBL" id="JAFBIT010000002">
    <property type="protein sequence ID" value="MCF2652469.1"/>
    <property type="molecule type" value="Genomic_DNA"/>
</dbReference>
<comment type="caution">
    <text evidence="2">The sequence shown here is derived from an EMBL/GenBank/DDBJ whole genome shotgun (WGS) entry which is preliminary data.</text>
</comment>
<dbReference type="Proteomes" id="UP001299220">
    <property type="component" value="Unassembled WGS sequence"/>
</dbReference>
<evidence type="ECO:0000259" key="1">
    <source>
        <dbReference type="PROSITE" id="PS51085"/>
    </source>
</evidence>
<dbReference type="InterPro" id="IPR036010">
    <property type="entry name" value="2Fe-2S_ferredoxin-like_sf"/>
</dbReference>
<dbReference type="Gene3D" id="3.30.420.480">
    <property type="entry name" value="Domain of unknown function (DUF4445)"/>
    <property type="match status" value="1"/>
</dbReference>
<dbReference type="RefSeq" id="WP_235323520.1">
    <property type="nucleotide sequence ID" value="NZ_JAFBIT010000002.1"/>
</dbReference>
<dbReference type="SUPFAM" id="SSF54292">
    <property type="entry name" value="2Fe-2S ferredoxin-like"/>
    <property type="match status" value="1"/>
</dbReference>
<reference evidence="2 3" key="1">
    <citation type="submission" date="2020-12" db="EMBL/GenBank/DDBJ databases">
        <title>Whole genome sequences of gut porcine anaerobes.</title>
        <authorList>
            <person name="Kubasova T."/>
            <person name="Jahodarova E."/>
            <person name="Rychlik I."/>
        </authorList>
    </citation>
    <scope>NUCLEOTIDE SEQUENCE [LARGE SCALE GENOMIC DNA]</scope>
    <source>
        <strain evidence="2 3">An867</strain>
    </source>
</reference>
<name>A0ABS9CN26_9FIRM</name>
<accession>A0ABS9CN26</accession>
<dbReference type="InterPro" id="IPR042259">
    <property type="entry name" value="Raco-like_middle_sf"/>
</dbReference>
<dbReference type="InterPro" id="IPR027980">
    <property type="entry name" value="RACo_C"/>
</dbReference>
<gene>
    <name evidence="2" type="ORF">JQM67_07630</name>
</gene>
<sequence length="492" mass="50310">MAELVIFQNGASKTVAFTGEEKLSVLLQRAGAYMPHPCGGHGSCGKCAVTVTGAVSEPNDNERRAGVRLSCQITVLGDAVVTLPDSPRDEQIETETGGLTGALAPMPGQYGAAVDIGTTTLAVKLFDLKTGACIGTAAGLNPQTAVAADVMGRIGAAMAGSLRLLQGQVTDEIERLLAECRAQAGVAGGPESLVLTGNTTMLYLLTGRDPECLSHAPFHADTLFGGETALLGCRAYLPPCMNAFVGADITCAVLASGMCGKNEIALLCDIGTNGEMALWKDGTLYVTSTAAGPAFEGAGISCGCGSVRGAIDRVWLEDGQLRVHTLGDADAVGVCGSGLIDAIAAALQSEQIDETGFMEDDCLPLSGSVALQPQDIRAVQLAKAAIAAGMEVLLETAGVSLGSVDTLYIAGGFGSHLNVESAAAIGLLPPALTGRTRIIGNAALSGAVQALLDQNAHQALDRIASLSVHVNLGGSPRFNEKYVEHMLFGDDE</sequence>
<dbReference type="InterPro" id="IPR043129">
    <property type="entry name" value="ATPase_NBD"/>
</dbReference>